<comment type="caution">
    <text evidence="5">The sequence shown here is derived from an EMBL/GenBank/DDBJ whole genome shotgun (WGS) entry which is preliminary data.</text>
</comment>
<dbReference type="SUPFAM" id="SSF52266">
    <property type="entry name" value="SGNH hydrolase"/>
    <property type="match status" value="1"/>
</dbReference>
<reference evidence="6" key="1">
    <citation type="submission" date="2016-02" db="EMBL/GenBank/DDBJ databases">
        <authorList>
            <person name="Schultz-Johansen M."/>
            <person name="Glaring M.A."/>
            <person name="Bech P.K."/>
            <person name="Stougaard P."/>
        </authorList>
    </citation>
    <scope>NUCLEOTIDE SEQUENCE [LARGE SCALE GENOMIC DNA]</scope>
    <source>
        <strain evidence="6">S66</strain>
    </source>
</reference>
<evidence type="ECO:0000256" key="2">
    <source>
        <dbReference type="SAM" id="SignalP"/>
    </source>
</evidence>
<keyword evidence="6" id="KW-1185">Reference proteome</keyword>
<organism evidence="5 6">
    <name type="scientific">Paraglaciecola hydrolytica</name>
    <dbReference type="NCBI Taxonomy" id="1799789"/>
    <lineage>
        <taxon>Bacteria</taxon>
        <taxon>Pseudomonadati</taxon>
        <taxon>Pseudomonadota</taxon>
        <taxon>Gammaproteobacteria</taxon>
        <taxon>Alteromonadales</taxon>
        <taxon>Alteromonadaceae</taxon>
        <taxon>Paraglaciecola</taxon>
    </lineage>
</organism>
<keyword evidence="2" id="KW-0732">Signal</keyword>
<dbReference type="GO" id="GO:0016788">
    <property type="term" value="F:hydrolase activity, acting on ester bonds"/>
    <property type="evidence" value="ECO:0007669"/>
    <property type="project" value="UniProtKB-ARBA"/>
</dbReference>
<dbReference type="Proteomes" id="UP000070299">
    <property type="component" value="Unassembled WGS sequence"/>
</dbReference>
<feature type="signal peptide" evidence="2">
    <location>
        <begin position="1"/>
        <end position="25"/>
    </location>
</feature>
<dbReference type="RefSeq" id="WP_068376128.1">
    <property type="nucleotide sequence ID" value="NZ_LSNE01000005.1"/>
</dbReference>
<dbReference type="InterPro" id="IPR036514">
    <property type="entry name" value="SGNH_hydro_sf"/>
</dbReference>
<evidence type="ECO:0000259" key="4">
    <source>
        <dbReference type="Pfam" id="PF18559"/>
    </source>
</evidence>
<dbReference type="PANTHER" id="PTHR11852:SF0">
    <property type="entry name" value="PLATELET-ACTIVATING FACTOR ACETYLHYDROLASE IB SUBUNIT BETA HOMOLOG"/>
    <property type="match status" value="1"/>
</dbReference>
<evidence type="ECO:0000313" key="5">
    <source>
        <dbReference type="EMBL" id="KXI29095.1"/>
    </source>
</evidence>
<evidence type="ECO:0000313" key="6">
    <source>
        <dbReference type="Proteomes" id="UP000070299"/>
    </source>
</evidence>
<dbReference type="EMBL" id="LSNE01000005">
    <property type="protein sequence ID" value="KXI29095.1"/>
    <property type="molecule type" value="Genomic_DNA"/>
</dbReference>
<feature type="chain" id="PRO_5007469299" description="1,4-beta-D-glucan glucohydrolase" evidence="2">
    <location>
        <begin position="26"/>
        <end position="430"/>
    </location>
</feature>
<sequence length="430" mass="47833">MESNNKLWLAALGFTSLLVACVPEATTVNQQANIVLYQGQNSDSAKLGIKSHQHELAVVGDFAELPDGLVSIKTIDKDKQKDALLLNFKDSWSSGLYFNSDGLDISSYVATGTVEFDLRVDDIQQGKLDLVVNCEQNCQHVYRLREWAQEHQDKGWQHLSIPLKCLVDAKADLTQVTKPFNFSTGGKGQLALANVVIKAQGQANQPCHTATQLATTPATLNEYWSVDWWMPRHAQKVEQAQLGQAQLVMIGDSITHGWENDGKAVWDKHFSDINTLNLGYSGDRTENVLWRLQHDELANLQPKLVVMMIGTNNTGHRMDNPEAIAAGVSKILDELKSQIPGAKVLLLAIFPRDATVDSLARINNQQATDLIEQMAQQRGLLFANFNAGFLTDDGTLTTEMMPDLLHPKALGYEVWAEQLEPFINQYVRQQ</sequence>
<evidence type="ECO:0000256" key="1">
    <source>
        <dbReference type="ARBA" id="ARBA00038184"/>
    </source>
</evidence>
<dbReference type="Gene3D" id="3.40.50.1110">
    <property type="entry name" value="SGNH hydrolase"/>
    <property type="match status" value="1"/>
</dbReference>
<proteinExistence type="inferred from homology"/>
<dbReference type="OrthoDB" id="5624617at2"/>
<feature type="domain" description="ExoP galactose-binding-like" evidence="4">
    <location>
        <begin position="59"/>
        <end position="196"/>
    </location>
</feature>
<dbReference type="STRING" id="1799789.AX660_13105"/>
<dbReference type="Pfam" id="PF18559">
    <property type="entry name" value="Exop_C"/>
    <property type="match status" value="1"/>
</dbReference>
<evidence type="ECO:0008006" key="7">
    <source>
        <dbReference type="Google" id="ProtNLM"/>
    </source>
</evidence>
<feature type="domain" description="SGNH hydrolase-type esterase" evidence="3">
    <location>
        <begin position="250"/>
        <end position="414"/>
    </location>
</feature>
<dbReference type="PROSITE" id="PS51257">
    <property type="entry name" value="PROKAR_LIPOPROTEIN"/>
    <property type="match status" value="1"/>
</dbReference>
<dbReference type="InterPro" id="IPR013830">
    <property type="entry name" value="SGNH_hydro"/>
</dbReference>
<comment type="similarity">
    <text evidence="1">Belongs to the 'GDSL' lipolytic enzyme family. Platelet-activating factor acetylhydrolase IB beta/gamma subunits subfamily.</text>
</comment>
<dbReference type="AlphaFoldDB" id="A0A136A1I6"/>
<dbReference type="InterPro" id="IPR041443">
    <property type="entry name" value="Exop_C"/>
</dbReference>
<name>A0A136A1I6_9ALTE</name>
<dbReference type="PANTHER" id="PTHR11852">
    <property type="entry name" value="PLATELET-ACTIVATING FACTOR ACETYLHYDROLASE"/>
    <property type="match status" value="1"/>
</dbReference>
<evidence type="ECO:0000259" key="3">
    <source>
        <dbReference type="Pfam" id="PF13472"/>
    </source>
</evidence>
<dbReference type="Gene3D" id="2.60.120.430">
    <property type="entry name" value="Galactose-binding lectin"/>
    <property type="match status" value="1"/>
</dbReference>
<accession>A0A136A1I6</accession>
<dbReference type="SUPFAM" id="SSF49785">
    <property type="entry name" value="Galactose-binding domain-like"/>
    <property type="match status" value="1"/>
</dbReference>
<gene>
    <name evidence="5" type="ORF">AX660_13105</name>
</gene>
<protein>
    <recommendedName>
        <fullName evidence="7">1,4-beta-D-glucan glucohydrolase</fullName>
    </recommendedName>
</protein>
<dbReference type="Pfam" id="PF13472">
    <property type="entry name" value="Lipase_GDSL_2"/>
    <property type="match status" value="1"/>
</dbReference>
<dbReference type="InterPro" id="IPR008979">
    <property type="entry name" value="Galactose-bd-like_sf"/>
</dbReference>